<dbReference type="Proteomes" id="UP001500866">
    <property type="component" value="Unassembled WGS sequence"/>
</dbReference>
<dbReference type="InterPro" id="IPR040983">
    <property type="entry name" value="Bact_RF_family5"/>
</dbReference>
<accession>A0ABN1FEB7</accession>
<name>A0ABN1FEB7_9BACI</name>
<sequence length="267" mass="31579">MELTEQIKQLENVKKGGTNKVFSMYLNTDLSDPEQQAGEWKIHLKNGLRNFESYLEQSDDQEELKNFQLVKQKVEKYIHSNEQHLRRGVILFASADESVWYADRVQMRLKTEFYWEETPQLDQLRKLHEQFPKSGIILVQQDQIKVIETALNEILDTSYYQFDLDTDHWRQFTGPHKADASMGSGGKSTQQDEFKERYQANRQRWYKQIAPKMDKMAKDHDWEKIYVVGESDGSHELEEQMNKQAESVIHKNMLDHEETEVLQTVFG</sequence>
<reference evidence="1 2" key="1">
    <citation type="journal article" date="2019" name="Int. J. Syst. Evol. Microbiol.">
        <title>The Global Catalogue of Microorganisms (GCM) 10K type strain sequencing project: providing services to taxonomists for standard genome sequencing and annotation.</title>
        <authorList>
            <consortium name="The Broad Institute Genomics Platform"/>
            <consortium name="The Broad Institute Genome Sequencing Center for Infectious Disease"/>
            <person name="Wu L."/>
            <person name="Ma J."/>
        </authorList>
    </citation>
    <scope>NUCLEOTIDE SEQUENCE [LARGE SCALE GENOMIC DNA]</scope>
    <source>
        <strain evidence="1 2">JCM 15395</strain>
    </source>
</reference>
<keyword evidence="2" id="KW-1185">Reference proteome</keyword>
<dbReference type="RefSeq" id="WP_343809292.1">
    <property type="nucleotide sequence ID" value="NZ_BAAADS010000001.1"/>
</dbReference>
<dbReference type="Pfam" id="PF18846">
    <property type="entry name" value="baeRF_family5"/>
    <property type="match status" value="1"/>
</dbReference>
<proteinExistence type="predicted"/>
<organism evidence="1 2">
    <name type="scientific">Virgibacillus siamensis</name>
    <dbReference type="NCBI Taxonomy" id="480071"/>
    <lineage>
        <taxon>Bacteria</taxon>
        <taxon>Bacillati</taxon>
        <taxon>Bacillota</taxon>
        <taxon>Bacilli</taxon>
        <taxon>Bacillales</taxon>
        <taxon>Bacillaceae</taxon>
        <taxon>Virgibacillus</taxon>
    </lineage>
</organism>
<evidence type="ECO:0000313" key="2">
    <source>
        <dbReference type="Proteomes" id="UP001500866"/>
    </source>
</evidence>
<protein>
    <submittedName>
        <fullName evidence="1">VLRF1 family aeRF1-type release factor</fullName>
    </submittedName>
</protein>
<gene>
    <name evidence="1" type="ORF">GCM10009001_01160</name>
</gene>
<dbReference type="EMBL" id="BAAADS010000001">
    <property type="protein sequence ID" value="GAA0589033.1"/>
    <property type="molecule type" value="Genomic_DNA"/>
</dbReference>
<evidence type="ECO:0000313" key="1">
    <source>
        <dbReference type="EMBL" id="GAA0589033.1"/>
    </source>
</evidence>
<comment type="caution">
    <text evidence="1">The sequence shown here is derived from an EMBL/GenBank/DDBJ whole genome shotgun (WGS) entry which is preliminary data.</text>
</comment>